<proteinExistence type="predicted"/>
<name>A0A0K2UL89_LEPSM</name>
<accession>A0A0K2UL89</accession>
<sequence>MKERERYVIV</sequence>
<reference evidence="1" key="1">
    <citation type="submission" date="2014-05" db="EMBL/GenBank/DDBJ databases">
        <authorList>
            <person name="Chronopoulou M."/>
        </authorList>
    </citation>
    <scope>NUCLEOTIDE SEQUENCE</scope>
    <source>
        <tissue evidence="1">Whole organism</tissue>
    </source>
</reference>
<protein>
    <submittedName>
        <fullName evidence="1">Uncharacterized protein</fullName>
    </submittedName>
</protein>
<evidence type="ECO:0000313" key="1">
    <source>
        <dbReference type="EMBL" id="CDW38840.1"/>
    </source>
</evidence>
<dbReference type="EMBL" id="HACA01021479">
    <property type="protein sequence ID" value="CDW38840.1"/>
    <property type="molecule type" value="Transcribed_RNA"/>
</dbReference>
<organism evidence="1">
    <name type="scientific">Lepeophtheirus salmonis</name>
    <name type="common">Salmon louse</name>
    <name type="synonym">Caligus salmonis</name>
    <dbReference type="NCBI Taxonomy" id="72036"/>
    <lineage>
        <taxon>Eukaryota</taxon>
        <taxon>Metazoa</taxon>
        <taxon>Ecdysozoa</taxon>
        <taxon>Arthropoda</taxon>
        <taxon>Crustacea</taxon>
        <taxon>Multicrustacea</taxon>
        <taxon>Hexanauplia</taxon>
        <taxon>Copepoda</taxon>
        <taxon>Siphonostomatoida</taxon>
        <taxon>Caligidae</taxon>
        <taxon>Lepeophtheirus</taxon>
    </lineage>
</organism>